<evidence type="ECO:0000256" key="3">
    <source>
        <dbReference type="ARBA" id="ARBA00023027"/>
    </source>
</evidence>
<reference evidence="7" key="2">
    <citation type="journal article" date="2022" name="Res Sq">
        <title>Evolution of multicellular longitudinally dividing oral cavity symbionts (Neisseriaceae).</title>
        <authorList>
            <person name="Nyongesa S."/>
            <person name="Weber P."/>
            <person name="Bernet E."/>
            <person name="Pullido F."/>
            <person name="Nieckarz M."/>
            <person name="Delaby M."/>
            <person name="Nieves C."/>
            <person name="Viehboeck T."/>
            <person name="Krause N."/>
            <person name="Rivera-Millot A."/>
            <person name="Nakamura A."/>
            <person name="Vischer N."/>
            <person name="VanNieuwenhze M."/>
            <person name="Brun Y."/>
            <person name="Cava F."/>
            <person name="Bulgheresi S."/>
            <person name="Veyrier F."/>
        </authorList>
    </citation>
    <scope>NUCLEOTIDE SEQUENCE</scope>
    <source>
        <strain evidence="7">SAG 1488-6</strain>
    </source>
</reference>
<gene>
    <name evidence="7" type="ORF">LVJ81_12800</name>
</gene>
<keyword evidence="8" id="KW-1185">Reference proteome</keyword>
<dbReference type="PANTHER" id="PTHR42986:SF1">
    <property type="entry name" value="BENZALDEHYDE DEHYDROGENASE YFMT"/>
    <property type="match status" value="1"/>
</dbReference>
<protein>
    <submittedName>
        <fullName evidence="7">Aldehyde dehydrogenase family protein</fullName>
    </submittedName>
</protein>
<reference evidence="7" key="1">
    <citation type="submission" date="2021-12" db="EMBL/GenBank/DDBJ databases">
        <authorList>
            <person name="Veyrier F.J."/>
        </authorList>
    </citation>
    <scope>NUCLEOTIDE SEQUENCE</scope>
    <source>
        <strain evidence="7">SAG 1488-6</strain>
    </source>
</reference>
<dbReference type="RefSeq" id="WP_019958611.1">
    <property type="nucleotide sequence ID" value="NZ_CP091512.1"/>
</dbReference>
<name>A0ABY4EC19_VITST</name>
<evidence type="ECO:0000256" key="2">
    <source>
        <dbReference type="ARBA" id="ARBA00023002"/>
    </source>
</evidence>
<dbReference type="PANTHER" id="PTHR42986">
    <property type="entry name" value="BENZALDEHYDE DEHYDROGENASE YFMT"/>
    <property type="match status" value="1"/>
</dbReference>
<evidence type="ECO:0000256" key="1">
    <source>
        <dbReference type="ARBA" id="ARBA00009986"/>
    </source>
</evidence>
<proteinExistence type="inferred from homology"/>
<evidence type="ECO:0000313" key="8">
    <source>
        <dbReference type="Proteomes" id="UP000832034"/>
    </source>
</evidence>
<dbReference type="Gene3D" id="3.40.309.10">
    <property type="entry name" value="Aldehyde Dehydrogenase, Chain A, domain 2"/>
    <property type="match status" value="1"/>
</dbReference>
<dbReference type="PROSITE" id="PS00687">
    <property type="entry name" value="ALDEHYDE_DEHYDR_GLU"/>
    <property type="match status" value="1"/>
</dbReference>
<evidence type="ECO:0000256" key="4">
    <source>
        <dbReference type="PROSITE-ProRule" id="PRU10007"/>
    </source>
</evidence>
<keyword evidence="3" id="KW-0520">NAD</keyword>
<comment type="similarity">
    <text evidence="1 5">Belongs to the aldehyde dehydrogenase family.</text>
</comment>
<dbReference type="Pfam" id="PF00171">
    <property type="entry name" value="Aldedh"/>
    <property type="match status" value="1"/>
</dbReference>
<feature type="domain" description="Aldehyde dehydrogenase" evidence="6">
    <location>
        <begin position="18"/>
        <end position="478"/>
    </location>
</feature>
<keyword evidence="2 5" id="KW-0560">Oxidoreductase</keyword>
<accession>A0ABY4EC19</accession>
<dbReference type="InterPro" id="IPR015590">
    <property type="entry name" value="Aldehyde_DH_dom"/>
</dbReference>
<dbReference type="Proteomes" id="UP000832034">
    <property type="component" value="Chromosome"/>
</dbReference>
<organism evidence="7 8">
    <name type="scientific">Vitreoscilla stercoraria</name>
    <dbReference type="NCBI Taxonomy" id="61"/>
    <lineage>
        <taxon>Bacteria</taxon>
        <taxon>Pseudomonadati</taxon>
        <taxon>Pseudomonadota</taxon>
        <taxon>Betaproteobacteria</taxon>
        <taxon>Neisseriales</taxon>
        <taxon>Neisseriaceae</taxon>
        <taxon>Vitreoscilla</taxon>
    </lineage>
</organism>
<sequence length="489" mass="53118">MTTQAYADINQQYINGQWRDGASASRADNTNPYTQEVINTIQLANQEDVNDAYQAAKNAQKAWEQTLHNERTALVNRVGQILQERAGEIIDWIIRESGSTRLKAMIELGAAQGITAEAATFPTRMVGELLPSNIPNQDSRYYRQALGVVAVISPWNFPFHLSMRSVITAIACGNSVVLKPASDTPVTGGLLLAKIFEEAGLPAGVLNVVVGSGREIGDYFVEHKTPSMVSFTGSTDVGKRVGALAVGGRYIKRVALELGGNAPLVVLDDADIKQAVDIAVMGRFLHQGQICMSTNRVIVDEKIHDEFVAALIEKVKTIRYGNPDSMETFVGPIINQSQLDSLKNIIAKAHAQGAQLVVGGEIENNVLPPHVFINVDPQSDLAKEESFGPVLPVIKARDEAHALELANDTEYGLSSAVVTSNHERGVQFALGIEAGMTHVNDISVDDQAHAPFGGEKNSGLGRFNGHWILDEFTRTHWVTVQTQPRPYPI</sequence>
<evidence type="ECO:0000259" key="6">
    <source>
        <dbReference type="Pfam" id="PF00171"/>
    </source>
</evidence>
<evidence type="ECO:0000313" key="7">
    <source>
        <dbReference type="EMBL" id="UOO92460.1"/>
    </source>
</evidence>
<dbReference type="EMBL" id="CP091512">
    <property type="protein sequence ID" value="UOO92460.1"/>
    <property type="molecule type" value="Genomic_DNA"/>
</dbReference>
<evidence type="ECO:0000256" key="5">
    <source>
        <dbReference type="RuleBase" id="RU003345"/>
    </source>
</evidence>
<dbReference type="InterPro" id="IPR016161">
    <property type="entry name" value="Ald_DH/histidinol_DH"/>
</dbReference>
<feature type="active site" evidence="4">
    <location>
        <position position="257"/>
    </location>
</feature>
<dbReference type="InterPro" id="IPR016163">
    <property type="entry name" value="Ald_DH_C"/>
</dbReference>
<dbReference type="SUPFAM" id="SSF53720">
    <property type="entry name" value="ALDH-like"/>
    <property type="match status" value="1"/>
</dbReference>
<dbReference type="InterPro" id="IPR029510">
    <property type="entry name" value="Ald_DH_CS_GLU"/>
</dbReference>
<dbReference type="InterPro" id="IPR016162">
    <property type="entry name" value="Ald_DH_N"/>
</dbReference>
<dbReference type="Gene3D" id="3.40.605.10">
    <property type="entry name" value="Aldehyde Dehydrogenase, Chain A, domain 1"/>
    <property type="match status" value="1"/>
</dbReference>